<dbReference type="InterPro" id="IPR023393">
    <property type="entry name" value="START-like_dom_sf"/>
</dbReference>
<dbReference type="CDD" id="cd07821">
    <property type="entry name" value="PYR_PYL_RCAR_like"/>
    <property type="match status" value="1"/>
</dbReference>
<protein>
    <submittedName>
        <fullName evidence="1">SRPBCC family protein</fullName>
    </submittedName>
</protein>
<dbReference type="Gene3D" id="3.30.530.20">
    <property type="match status" value="1"/>
</dbReference>
<accession>A0A9D6Z860</accession>
<dbReference type="EMBL" id="JACRDE010000521">
    <property type="protein sequence ID" value="MBI5251761.1"/>
    <property type="molecule type" value="Genomic_DNA"/>
</dbReference>
<dbReference type="Pfam" id="PF10604">
    <property type="entry name" value="Polyketide_cyc2"/>
    <property type="match status" value="1"/>
</dbReference>
<dbReference type="AlphaFoldDB" id="A0A9D6Z860"/>
<reference evidence="1" key="1">
    <citation type="submission" date="2020-07" db="EMBL/GenBank/DDBJ databases">
        <title>Huge and variable diversity of episymbiotic CPR bacteria and DPANN archaea in groundwater ecosystems.</title>
        <authorList>
            <person name="He C.Y."/>
            <person name="Keren R."/>
            <person name="Whittaker M."/>
            <person name="Farag I.F."/>
            <person name="Doudna J."/>
            <person name="Cate J.H.D."/>
            <person name="Banfield J.F."/>
        </authorList>
    </citation>
    <scope>NUCLEOTIDE SEQUENCE</scope>
    <source>
        <strain evidence="1">NC_groundwater_1664_Pr3_B-0.1um_52_9</strain>
    </source>
</reference>
<comment type="caution">
    <text evidence="1">The sequence shown here is derived from an EMBL/GenBank/DDBJ whole genome shotgun (WGS) entry which is preliminary data.</text>
</comment>
<dbReference type="SUPFAM" id="SSF55961">
    <property type="entry name" value="Bet v1-like"/>
    <property type="match status" value="1"/>
</dbReference>
<dbReference type="Proteomes" id="UP000807825">
    <property type="component" value="Unassembled WGS sequence"/>
</dbReference>
<evidence type="ECO:0000313" key="1">
    <source>
        <dbReference type="EMBL" id="MBI5251761.1"/>
    </source>
</evidence>
<name>A0A9D6Z860_9BACT</name>
<proteinExistence type="predicted"/>
<gene>
    <name evidence="1" type="ORF">HY912_19890</name>
</gene>
<organism evidence="1 2">
    <name type="scientific">Desulfomonile tiedjei</name>
    <dbReference type="NCBI Taxonomy" id="2358"/>
    <lineage>
        <taxon>Bacteria</taxon>
        <taxon>Pseudomonadati</taxon>
        <taxon>Thermodesulfobacteriota</taxon>
        <taxon>Desulfomonilia</taxon>
        <taxon>Desulfomonilales</taxon>
        <taxon>Desulfomonilaceae</taxon>
        <taxon>Desulfomonile</taxon>
    </lineage>
</organism>
<evidence type="ECO:0000313" key="2">
    <source>
        <dbReference type="Proteomes" id="UP000807825"/>
    </source>
</evidence>
<dbReference type="InterPro" id="IPR019587">
    <property type="entry name" value="Polyketide_cyclase/dehydratase"/>
</dbReference>
<sequence length="142" mass="15639">MASIRKEILIEALPETVWKAIRDVGAVHLRLAPGFVIDTRLDEDARIVTFANGMVVRELLVDIDDEARRFAYAVVGWLAKHHNASMQVFSEGEGRTRLVWITDLLPNELAGSIGALVEQGAEVMKQTLELGSDTSRTGPSNL</sequence>